<organism evidence="5 6">
    <name type="scientific">Ciona savignyi</name>
    <name type="common">Pacific transparent sea squirt</name>
    <dbReference type="NCBI Taxonomy" id="51511"/>
    <lineage>
        <taxon>Eukaryota</taxon>
        <taxon>Metazoa</taxon>
        <taxon>Chordata</taxon>
        <taxon>Tunicata</taxon>
        <taxon>Ascidiacea</taxon>
        <taxon>Phlebobranchia</taxon>
        <taxon>Cionidae</taxon>
        <taxon>Ciona</taxon>
    </lineage>
</organism>
<dbReference type="PROSITE" id="PS51352">
    <property type="entry name" value="THIOREDOXIN_2"/>
    <property type="match status" value="1"/>
</dbReference>
<accession>H2ZDC0</accession>
<dbReference type="NCBIfam" id="TIGR00365">
    <property type="entry name" value="Grx4 family monothiol glutaredoxin"/>
    <property type="match status" value="1"/>
</dbReference>
<keyword evidence="3" id="KW-0411">Iron-sulfur</keyword>
<proteinExistence type="predicted"/>
<evidence type="ECO:0000259" key="4">
    <source>
        <dbReference type="PROSITE" id="PS51352"/>
    </source>
</evidence>
<dbReference type="OMA" id="LTHAARC"/>
<dbReference type="InterPro" id="IPR036249">
    <property type="entry name" value="Thioredoxin-like_sf"/>
</dbReference>
<dbReference type="GeneTree" id="ENSGT00550000075030"/>
<evidence type="ECO:0000256" key="3">
    <source>
        <dbReference type="ARBA" id="ARBA00023014"/>
    </source>
</evidence>
<dbReference type="InterPro" id="IPR002109">
    <property type="entry name" value="Glutaredoxin"/>
</dbReference>
<dbReference type="PROSITE" id="PS51354">
    <property type="entry name" value="GLUTAREDOXIN_2"/>
    <property type="match status" value="1"/>
</dbReference>
<dbReference type="Pfam" id="PF00462">
    <property type="entry name" value="Glutaredoxin"/>
    <property type="match status" value="1"/>
</dbReference>
<dbReference type="PANTHER" id="PTHR10293">
    <property type="entry name" value="GLUTAREDOXIN FAMILY MEMBER"/>
    <property type="match status" value="1"/>
</dbReference>
<dbReference type="Proteomes" id="UP000007875">
    <property type="component" value="Unassembled WGS sequence"/>
</dbReference>
<sequence length="232" mass="25807">VIHFWASWAEQCKQMNEVMAELATQNTNVVFLSVEAEEIPEISHKYEIEAVPTFILIKNHQQIGRLNGAHAPELTKLVLLNKEKPAGSMNVQSLPTGVITLYSELIGGLDIVKEMAQEGELGSVLPVQETKQSLKDRIKATINQSKVVLFMKGEPSSPRCGFSRQIVQILSESGVSYSHFDILTDEEIRQGLKKYSDWPTYPQLYVEGELIGGLDIVKELVQAGELVETLKG</sequence>
<evidence type="ECO:0000256" key="1">
    <source>
        <dbReference type="ARBA" id="ARBA00022723"/>
    </source>
</evidence>
<dbReference type="HOGENOM" id="CLU_026126_12_0_1"/>
<dbReference type="CDD" id="cd02984">
    <property type="entry name" value="TRX_PICOT"/>
    <property type="match status" value="1"/>
</dbReference>
<evidence type="ECO:0000256" key="2">
    <source>
        <dbReference type="ARBA" id="ARBA00023004"/>
    </source>
</evidence>
<dbReference type="GO" id="GO:0005829">
    <property type="term" value="C:cytosol"/>
    <property type="evidence" value="ECO:0007669"/>
    <property type="project" value="TreeGrafter"/>
</dbReference>
<dbReference type="GO" id="GO:0051536">
    <property type="term" value="F:iron-sulfur cluster binding"/>
    <property type="evidence" value="ECO:0007669"/>
    <property type="project" value="UniProtKB-KW"/>
</dbReference>
<dbReference type="GO" id="GO:0006879">
    <property type="term" value="P:intracellular iron ion homeostasis"/>
    <property type="evidence" value="ECO:0007669"/>
    <property type="project" value="TreeGrafter"/>
</dbReference>
<dbReference type="FunFam" id="3.40.30.10:FF:000012">
    <property type="entry name" value="Monothiol glutaredoxin"/>
    <property type="match status" value="1"/>
</dbReference>
<feature type="domain" description="Thioredoxin" evidence="4">
    <location>
        <begin position="1"/>
        <end position="117"/>
    </location>
</feature>
<dbReference type="InterPro" id="IPR033658">
    <property type="entry name" value="GRX_PICOT-like"/>
</dbReference>
<reference evidence="5" key="2">
    <citation type="submission" date="2025-08" db="UniProtKB">
        <authorList>
            <consortium name="Ensembl"/>
        </authorList>
    </citation>
    <scope>IDENTIFICATION</scope>
</reference>
<dbReference type="AlphaFoldDB" id="H2ZDC0"/>
<keyword evidence="2" id="KW-0408">Iron</keyword>
<keyword evidence="6" id="KW-1185">Reference proteome</keyword>
<name>H2ZDC0_CIOSA</name>
<dbReference type="GO" id="GO:0046872">
    <property type="term" value="F:metal ion binding"/>
    <property type="evidence" value="ECO:0007669"/>
    <property type="project" value="UniProtKB-KW"/>
</dbReference>
<dbReference type="Ensembl" id="ENSCSAVT00000015764.1">
    <property type="protein sequence ID" value="ENSCSAVP00000015586.1"/>
    <property type="gene ID" value="ENSCSAVG00000009152.1"/>
</dbReference>
<dbReference type="CDD" id="cd03028">
    <property type="entry name" value="GRX_PICOT_like"/>
    <property type="match status" value="1"/>
</dbReference>
<dbReference type="SUPFAM" id="SSF52833">
    <property type="entry name" value="Thioredoxin-like"/>
    <property type="match status" value="2"/>
</dbReference>
<evidence type="ECO:0000313" key="5">
    <source>
        <dbReference type="Ensembl" id="ENSCSAVP00000015586.1"/>
    </source>
</evidence>
<dbReference type="PANTHER" id="PTHR10293:SF73">
    <property type="entry name" value="GLUTAREDOXIN-3"/>
    <property type="match status" value="1"/>
</dbReference>
<evidence type="ECO:0000313" key="6">
    <source>
        <dbReference type="Proteomes" id="UP000007875"/>
    </source>
</evidence>
<dbReference type="InterPro" id="IPR013766">
    <property type="entry name" value="Thioredoxin_domain"/>
</dbReference>
<reference evidence="5" key="3">
    <citation type="submission" date="2025-09" db="UniProtKB">
        <authorList>
            <consortium name="Ensembl"/>
        </authorList>
    </citation>
    <scope>IDENTIFICATION</scope>
</reference>
<dbReference type="Pfam" id="PF00085">
    <property type="entry name" value="Thioredoxin"/>
    <property type="match status" value="1"/>
</dbReference>
<reference evidence="6" key="1">
    <citation type="submission" date="2003-08" db="EMBL/GenBank/DDBJ databases">
        <authorList>
            <person name="Birren B."/>
            <person name="Nusbaum C."/>
            <person name="Abebe A."/>
            <person name="Abouelleil A."/>
            <person name="Adekoya E."/>
            <person name="Ait-zahra M."/>
            <person name="Allen N."/>
            <person name="Allen T."/>
            <person name="An P."/>
            <person name="Anderson M."/>
            <person name="Anderson S."/>
            <person name="Arachchi H."/>
            <person name="Armbruster J."/>
            <person name="Bachantsang P."/>
            <person name="Baldwin J."/>
            <person name="Barry A."/>
            <person name="Bayul T."/>
            <person name="Blitshsteyn B."/>
            <person name="Bloom T."/>
            <person name="Blye J."/>
            <person name="Boguslavskiy L."/>
            <person name="Borowsky M."/>
            <person name="Boukhgalter B."/>
            <person name="Brunache A."/>
            <person name="Butler J."/>
            <person name="Calixte N."/>
            <person name="Calvo S."/>
            <person name="Camarata J."/>
            <person name="Campo K."/>
            <person name="Chang J."/>
            <person name="Cheshatsang Y."/>
            <person name="Citroen M."/>
            <person name="Collymore A."/>
            <person name="Considine T."/>
            <person name="Cook A."/>
            <person name="Cooke P."/>
            <person name="Corum B."/>
            <person name="Cuomo C."/>
            <person name="David R."/>
            <person name="Dawoe T."/>
            <person name="Degray S."/>
            <person name="Dodge S."/>
            <person name="Dooley K."/>
            <person name="Dorje P."/>
            <person name="Dorjee K."/>
            <person name="Dorris L."/>
            <person name="Duffey N."/>
            <person name="Dupes A."/>
            <person name="Elkins T."/>
            <person name="Engels R."/>
            <person name="Erickson J."/>
            <person name="Farina A."/>
            <person name="Faro S."/>
            <person name="Ferreira P."/>
            <person name="Fischer H."/>
            <person name="Fitzgerald M."/>
            <person name="Foley K."/>
            <person name="Gage D."/>
            <person name="Galagan J."/>
            <person name="Gearin G."/>
            <person name="Gnerre S."/>
            <person name="Gnirke A."/>
            <person name="Goyette A."/>
            <person name="Graham J."/>
            <person name="Grandbois E."/>
            <person name="Gyaltsen K."/>
            <person name="Hafez N."/>
            <person name="Hagopian D."/>
            <person name="Hagos B."/>
            <person name="Hall J."/>
            <person name="Hatcher B."/>
            <person name="Heller A."/>
            <person name="Higgins H."/>
            <person name="Honan T."/>
            <person name="Horn A."/>
            <person name="Houde N."/>
            <person name="Hughes L."/>
            <person name="Hulme W."/>
            <person name="Husby E."/>
            <person name="Iliev I."/>
            <person name="Jaffe D."/>
            <person name="Jones C."/>
            <person name="Kamal M."/>
            <person name="Kamat A."/>
            <person name="Kamvysselis M."/>
            <person name="Karlsson E."/>
            <person name="Kells C."/>
            <person name="Kieu A."/>
            <person name="Kisner P."/>
            <person name="Kodira C."/>
            <person name="Kulbokas E."/>
            <person name="Labutti K."/>
            <person name="Lama D."/>
            <person name="Landers T."/>
            <person name="Leger J."/>
            <person name="Levine S."/>
            <person name="Lewis D."/>
            <person name="Lewis T."/>
            <person name="Lindblad-toh K."/>
            <person name="Liu X."/>
            <person name="Lokyitsang T."/>
            <person name="Lokyitsang Y."/>
            <person name="Lucien O."/>
            <person name="Lui A."/>
            <person name="Ma L.J."/>
            <person name="Mabbitt R."/>
            <person name="Macdonald J."/>
            <person name="Maclean C."/>
            <person name="Major J."/>
            <person name="Manning J."/>
            <person name="Marabella R."/>
            <person name="Maru K."/>
            <person name="Matthews C."/>
            <person name="Mauceli E."/>
            <person name="Mccarthy M."/>
            <person name="Mcdonough S."/>
            <person name="Mcghee T."/>
            <person name="Meldrim J."/>
            <person name="Meneus L."/>
            <person name="Mesirov J."/>
            <person name="Mihalev A."/>
            <person name="Mihova T."/>
            <person name="Mikkelsen T."/>
            <person name="Mlenga V."/>
            <person name="Moru K."/>
            <person name="Mozes J."/>
            <person name="Mulrain L."/>
            <person name="Munson G."/>
            <person name="Naylor J."/>
            <person name="Newes C."/>
            <person name="Nguyen C."/>
            <person name="Nguyen N."/>
            <person name="Nguyen T."/>
            <person name="Nicol R."/>
            <person name="Nielsen C."/>
            <person name="Nizzari M."/>
            <person name="Norbu C."/>
            <person name="Norbu N."/>
            <person name="O'donnell P."/>
            <person name="Okoawo O."/>
            <person name="O'leary S."/>
            <person name="Omotosho B."/>
            <person name="O'neill K."/>
            <person name="Osman S."/>
            <person name="Parker S."/>
            <person name="Perrin D."/>
            <person name="Phunkhang P."/>
            <person name="Piqani B."/>
            <person name="Purcell S."/>
            <person name="Rachupka T."/>
            <person name="Ramasamy U."/>
            <person name="Rameau R."/>
            <person name="Ray V."/>
            <person name="Raymond C."/>
            <person name="Retta R."/>
            <person name="Richardson S."/>
            <person name="Rise C."/>
            <person name="Rodriguez J."/>
            <person name="Rogers J."/>
            <person name="Rogov P."/>
            <person name="Rutman M."/>
            <person name="Schupbach R."/>
            <person name="Seaman C."/>
            <person name="Settipalli S."/>
            <person name="Sharpe T."/>
            <person name="Sheridan J."/>
            <person name="Sherpa N."/>
            <person name="Shi J."/>
            <person name="Smirnov S."/>
            <person name="Smith C."/>
            <person name="Sougnez C."/>
            <person name="Spencer B."/>
            <person name="Stalker J."/>
            <person name="Stange-thomann N."/>
            <person name="Stavropoulos S."/>
            <person name="Stetson K."/>
            <person name="Stone C."/>
            <person name="Stone S."/>
            <person name="Stubbs M."/>
            <person name="Talamas J."/>
            <person name="Tchuinga P."/>
            <person name="Tenzing P."/>
            <person name="Tesfaye S."/>
            <person name="Theodore J."/>
            <person name="Thoulutsang Y."/>
            <person name="Topham K."/>
            <person name="Towey S."/>
            <person name="Tsamla T."/>
            <person name="Tsomo N."/>
            <person name="Vallee D."/>
            <person name="Vassiliev H."/>
            <person name="Venkataraman V."/>
            <person name="Vinson J."/>
            <person name="Vo A."/>
            <person name="Wade C."/>
            <person name="Wang S."/>
            <person name="Wangchuk T."/>
            <person name="Wangdi T."/>
            <person name="Whittaker C."/>
            <person name="Wilkinson J."/>
            <person name="Wu Y."/>
            <person name="Wyman D."/>
            <person name="Yadav S."/>
            <person name="Yang S."/>
            <person name="Yang X."/>
            <person name="Yeager S."/>
            <person name="Yee E."/>
            <person name="Young G."/>
            <person name="Zainoun J."/>
            <person name="Zembeck L."/>
            <person name="Zimmer A."/>
            <person name="Zody M."/>
            <person name="Lander E."/>
        </authorList>
    </citation>
    <scope>NUCLEOTIDE SEQUENCE [LARGE SCALE GENOMIC DNA]</scope>
</reference>
<dbReference type="GO" id="GO:0005634">
    <property type="term" value="C:nucleus"/>
    <property type="evidence" value="ECO:0007669"/>
    <property type="project" value="TreeGrafter"/>
</dbReference>
<keyword evidence="1" id="KW-0479">Metal-binding</keyword>
<dbReference type="InterPro" id="IPR004480">
    <property type="entry name" value="Monothiol_GRX-rel"/>
</dbReference>
<protein>
    <recommendedName>
        <fullName evidence="4">Thioredoxin domain-containing protein</fullName>
    </recommendedName>
</protein>
<dbReference type="Gene3D" id="3.40.30.10">
    <property type="entry name" value="Glutaredoxin"/>
    <property type="match status" value="2"/>
</dbReference>